<accession>J3NDM4</accession>
<reference evidence="1" key="1">
    <citation type="journal article" date="2013" name="Nat. Commun.">
        <title>Whole-genome sequencing of Oryza brachyantha reveals mechanisms underlying Oryza genome evolution.</title>
        <authorList>
            <person name="Chen J."/>
            <person name="Huang Q."/>
            <person name="Gao D."/>
            <person name="Wang J."/>
            <person name="Lang Y."/>
            <person name="Liu T."/>
            <person name="Li B."/>
            <person name="Bai Z."/>
            <person name="Luis Goicoechea J."/>
            <person name="Liang C."/>
            <person name="Chen C."/>
            <person name="Zhang W."/>
            <person name="Sun S."/>
            <person name="Liao Y."/>
            <person name="Zhang X."/>
            <person name="Yang L."/>
            <person name="Song C."/>
            <person name="Wang M."/>
            <person name="Shi J."/>
            <person name="Liu G."/>
            <person name="Liu J."/>
            <person name="Zhou H."/>
            <person name="Zhou W."/>
            <person name="Yu Q."/>
            <person name="An N."/>
            <person name="Chen Y."/>
            <person name="Cai Q."/>
            <person name="Wang B."/>
            <person name="Liu B."/>
            <person name="Min J."/>
            <person name="Huang Y."/>
            <person name="Wu H."/>
            <person name="Li Z."/>
            <person name="Zhang Y."/>
            <person name="Yin Y."/>
            <person name="Song W."/>
            <person name="Jiang J."/>
            <person name="Jackson S.A."/>
            <person name="Wing R.A."/>
            <person name="Wang J."/>
            <person name="Chen M."/>
        </authorList>
    </citation>
    <scope>NUCLEOTIDE SEQUENCE [LARGE SCALE GENOMIC DNA]</scope>
    <source>
        <strain evidence="1">cv. IRGC 101232</strain>
    </source>
</reference>
<keyword evidence="2" id="KW-1185">Reference proteome</keyword>
<dbReference type="EnsemblPlants" id="OB12G20820.1">
    <property type="protein sequence ID" value="OB12G20820.1"/>
    <property type="gene ID" value="OB12G20820"/>
</dbReference>
<dbReference type="Proteomes" id="UP000006038">
    <property type="component" value="Chromosome 12"/>
</dbReference>
<sequence>MADLESLDEVVVDQYDVFCATRALVDEVGLPAALISLLLHLGQTHEMEAELEMSLWRTIHNFDILAWHTDIAKARIEAVEAAHDAFPVLLGYWLDVQFICEAVVRLEDCKGILCGSMV</sequence>
<evidence type="ECO:0000313" key="1">
    <source>
        <dbReference type="EnsemblPlants" id="OB12G20820.1"/>
    </source>
</evidence>
<name>J3NDM4_ORYBR</name>
<dbReference type="Gramene" id="OB12G20820.1">
    <property type="protein sequence ID" value="OB12G20820.1"/>
    <property type="gene ID" value="OB12G20820"/>
</dbReference>
<proteinExistence type="predicted"/>
<evidence type="ECO:0000313" key="2">
    <source>
        <dbReference type="Proteomes" id="UP000006038"/>
    </source>
</evidence>
<dbReference type="HOGENOM" id="CLU_2076703_0_0_1"/>
<dbReference type="AlphaFoldDB" id="J3NDM4"/>
<protein>
    <submittedName>
        <fullName evidence="1">Uncharacterized protein</fullName>
    </submittedName>
</protein>
<organism evidence="1">
    <name type="scientific">Oryza brachyantha</name>
    <name type="common">malo sina</name>
    <dbReference type="NCBI Taxonomy" id="4533"/>
    <lineage>
        <taxon>Eukaryota</taxon>
        <taxon>Viridiplantae</taxon>
        <taxon>Streptophyta</taxon>
        <taxon>Embryophyta</taxon>
        <taxon>Tracheophyta</taxon>
        <taxon>Spermatophyta</taxon>
        <taxon>Magnoliopsida</taxon>
        <taxon>Liliopsida</taxon>
        <taxon>Poales</taxon>
        <taxon>Poaceae</taxon>
        <taxon>BOP clade</taxon>
        <taxon>Oryzoideae</taxon>
        <taxon>Oryzeae</taxon>
        <taxon>Oryzinae</taxon>
        <taxon>Oryza</taxon>
    </lineage>
</organism>
<reference evidence="1" key="2">
    <citation type="submission" date="2013-04" db="UniProtKB">
        <authorList>
            <consortium name="EnsemblPlants"/>
        </authorList>
    </citation>
    <scope>IDENTIFICATION</scope>
</reference>